<evidence type="ECO:0000256" key="1">
    <source>
        <dbReference type="SAM" id="MobiDB-lite"/>
    </source>
</evidence>
<organism evidence="2 3">
    <name type="scientific">Fusarium oxysporum f. sp. lycopersici (strain 4287 / CBS 123668 / FGSC 9935 / NRRL 34936)</name>
    <name type="common">Fusarium vascular wilt of tomato</name>
    <dbReference type="NCBI Taxonomy" id="426428"/>
    <lineage>
        <taxon>Eukaryota</taxon>
        <taxon>Fungi</taxon>
        <taxon>Dikarya</taxon>
        <taxon>Ascomycota</taxon>
        <taxon>Pezizomycotina</taxon>
        <taxon>Sordariomycetes</taxon>
        <taxon>Hypocreomycetidae</taxon>
        <taxon>Hypocreales</taxon>
        <taxon>Nectriaceae</taxon>
        <taxon>Fusarium</taxon>
        <taxon>Fusarium oxysporum species complex</taxon>
    </lineage>
</organism>
<dbReference type="GeneID" id="28961779"/>
<evidence type="ECO:0000313" key="3">
    <source>
        <dbReference type="Proteomes" id="UP000009097"/>
    </source>
</evidence>
<evidence type="ECO:0000313" key="2">
    <source>
        <dbReference type="EMBL" id="KNB14186.1"/>
    </source>
</evidence>
<gene>
    <name evidence="2" type="ORF">FOXG_21073</name>
</gene>
<dbReference type="VEuPathDB" id="FungiDB:FOXG_21073"/>
<feature type="compositionally biased region" description="Basic and acidic residues" evidence="1">
    <location>
        <begin position="58"/>
        <end position="78"/>
    </location>
</feature>
<reference evidence="2" key="2">
    <citation type="journal article" date="2010" name="Nature">
        <title>Comparative genomics reveals mobile pathogenicity chromosomes in Fusarium.</title>
        <authorList>
            <person name="Ma L.J."/>
            <person name="van der Does H.C."/>
            <person name="Borkovich K.A."/>
            <person name="Coleman J.J."/>
            <person name="Daboussi M.J."/>
            <person name="Di Pietro A."/>
            <person name="Dufresne M."/>
            <person name="Freitag M."/>
            <person name="Grabherr M."/>
            <person name="Henrissat B."/>
            <person name="Houterman P.M."/>
            <person name="Kang S."/>
            <person name="Shim W.B."/>
            <person name="Woloshuk C."/>
            <person name="Xie X."/>
            <person name="Xu J.R."/>
            <person name="Antoniw J."/>
            <person name="Baker S.E."/>
            <person name="Bluhm B.H."/>
            <person name="Breakspear A."/>
            <person name="Brown D.W."/>
            <person name="Butchko R.A."/>
            <person name="Chapman S."/>
            <person name="Coulson R."/>
            <person name="Coutinho P.M."/>
            <person name="Danchin E.G."/>
            <person name="Diener A."/>
            <person name="Gale L.R."/>
            <person name="Gardiner D.M."/>
            <person name="Goff S."/>
            <person name="Hammond-Kosack K.E."/>
            <person name="Hilburn K."/>
            <person name="Hua-Van A."/>
            <person name="Jonkers W."/>
            <person name="Kazan K."/>
            <person name="Kodira C.D."/>
            <person name="Koehrsen M."/>
            <person name="Kumar L."/>
            <person name="Lee Y.H."/>
            <person name="Li L."/>
            <person name="Manners J.M."/>
            <person name="Miranda-Saavedra D."/>
            <person name="Mukherjee M."/>
            <person name="Park G."/>
            <person name="Park J."/>
            <person name="Park S.Y."/>
            <person name="Proctor R.H."/>
            <person name="Regev A."/>
            <person name="Ruiz-Roldan M.C."/>
            <person name="Sain D."/>
            <person name="Sakthikumar S."/>
            <person name="Sykes S."/>
            <person name="Schwartz D.C."/>
            <person name="Turgeon B.G."/>
            <person name="Wapinski I."/>
            <person name="Yoder O."/>
            <person name="Young S."/>
            <person name="Zeng Q."/>
            <person name="Zhou S."/>
            <person name="Galagan J."/>
            <person name="Cuomo C.A."/>
            <person name="Kistler H.C."/>
            <person name="Rep M."/>
        </authorList>
    </citation>
    <scope>NUCLEOTIDE SEQUENCE [LARGE SCALE GENOMIC DNA]</scope>
    <source>
        <strain evidence="2">4287</strain>
    </source>
</reference>
<accession>A0A0J9VU09</accession>
<feature type="region of interest" description="Disordered" evidence="1">
    <location>
        <begin position="1"/>
        <end position="25"/>
    </location>
</feature>
<dbReference type="EMBL" id="DS231714">
    <property type="protein sequence ID" value="KNB14186.1"/>
    <property type="molecule type" value="Genomic_DNA"/>
</dbReference>
<feature type="region of interest" description="Disordered" evidence="1">
    <location>
        <begin position="53"/>
        <end position="78"/>
    </location>
</feature>
<name>A0A0J9VU09_FUSO4</name>
<dbReference type="OrthoDB" id="5047778at2759"/>
<sequence length="78" mass="8779">MSNFRPHPLPFTSRDPRMNDATGEGEAAISDPCLFPCYIASEPAYALARKIKEKKHKRDEAKAAEKKLDDEESTKAKE</sequence>
<reference evidence="2" key="1">
    <citation type="submission" date="2007-04" db="EMBL/GenBank/DDBJ databases">
        <authorList>
            <consortium name="The Broad Institute Genome Sequencing Platform"/>
            <person name="Birren B."/>
            <person name="Lander E."/>
            <person name="Galagan J."/>
            <person name="Nusbaum C."/>
            <person name="Devon K."/>
            <person name="Ma L.-J."/>
            <person name="Jaffe D."/>
            <person name="Butler J."/>
            <person name="Alvarez P."/>
            <person name="Gnerre S."/>
            <person name="Grabherr M."/>
            <person name="Kleber M."/>
            <person name="Mauceli E."/>
            <person name="Brockman W."/>
            <person name="MacCallum I.A."/>
            <person name="Young S."/>
            <person name="LaButti K."/>
            <person name="DeCaprio D."/>
            <person name="Crawford M."/>
            <person name="Koehrsen M."/>
            <person name="Engels R."/>
            <person name="Montgomery P."/>
            <person name="Pearson M."/>
            <person name="Howarth C."/>
            <person name="Larson L."/>
            <person name="White J."/>
            <person name="O'Leary S."/>
            <person name="Kodira C."/>
            <person name="Zeng Q."/>
            <person name="Yandava C."/>
            <person name="Alvarado L."/>
            <person name="Kistler C."/>
            <person name="Shim W.-B."/>
            <person name="Kang S."/>
            <person name="Woloshuk C."/>
        </authorList>
    </citation>
    <scope>NUCLEOTIDE SEQUENCE</scope>
    <source>
        <strain evidence="2">4287</strain>
    </source>
</reference>
<dbReference type="KEGG" id="fox:FOXG_21073"/>
<dbReference type="AlphaFoldDB" id="A0A0J9VU09"/>
<protein>
    <submittedName>
        <fullName evidence="2">Uncharacterized protein</fullName>
    </submittedName>
</protein>
<dbReference type="Proteomes" id="UP000009097">
    <property type="component" value="Unassembled WGS sequence"/>
</dbReference>
<dbReference type="RefSeq" id="XP_018252231.1">
    <property type="nucleotide sequence ID" value="XM_018401417.1"/>
</dbReference>
<proteinExistence type="predicted"/>